<feature type="region of interest" description="Disordered" evidence="1">
    <location>
        <begin position="246"/>
        <end position="279"/>
    </location>
</feature>
<comment type="caution">
    <text evidence="2">The sequence shown here is derived from an EMBL/GenBank/DDBJ whole genome shotgun (WGS) entry which is preliminary data.</text>
</comment>
<proteinExistence type="predicted"/>
<evidence type="ECO:0000313" key="2">
    <source>
        <dbReference type="EMBL" id="MPM30199.1"/>
    </source>
</evidence>
<reference evidence="2" key="1">
    <citation type="submission" date="2019-08" db="EMBL/GenBank/DDBJ databases">
        <authorList>
            <person name="Kucharzyk K."/>
            <person name="Murdoch R.W."/>
            <person name="Higgins S."/>
            <person name="Loffler F."/>
        </authorList>
    </citation>
    <scope>NUCLEOTIDE SEQUENCE</scope>
</reference>
<dbReference type="EMBL" id="VSSQ01005724">
    <property type="protein sequence ID" value="MPM30199.1"/>
    <property type="molecule type" value="Genomic_DNA"/>
</dbReference>
<protein>
    <submittedName>
        <fullName evidence="2">Uncharacterized protein</fullName>
    </submittedName>
</protein>
<accession>A0A644YPF8</accession>
<dbReference type="AlphaFoldDB" id="A0A644YPF8"/>
<evidence type="ECO:0000256" key="1">
    <source>
        <dbReference type="SAM" id="MobiDB-lite"/>
    </source>
</evidence>
<gene>
    <name evidence="2" type="ORF">SDC9_76747</name>
</gene>
<organism evidence="2">
    <name type="scientific">bioreactor metagenome</name>
    <dbReference type="NCBI Taxonomy" id="1076179"/>
    <lineage>
        <taxon>unclassified sequences</taxon>
        <taxon>metagenomes</taxon>
        <taxon>ecological metagenomes</taxon>
    </lineage>
</organism>
<feature type="compositionally biased region" description="Gly residues" evidence="1">
    <location>
        <begin position="246"/>
        <end position="263"/>
    </location>
</feature>
<name>A0A644YPF8_9ZZZZ</name>
<feature type="compositionally biased region" description="Basic and acidic residues" evidence="1">
    <location>
        <begin position="270"/>
        <end position="279"/>
    </location>
</feature>
<sequence length="279" mass="28770">MLDHRGDRRQAGPAGHHHDRALLLPGAQDEPAVRSGQLHGVAHRGVLEQPPIGRDAAGHVAHLELDDPGLGRRIRHRPGAVDAVGAGDDDLHVLAGVEADLAVQLDPQPLDLVGDVGELDDRAGEVLHREDLQLLLDVDVGLDRHVALRAGAAGEGLALLALEVHQREARGGAVVDLAVEDLHLAGRTGAVGAGVRQPHTGPQAGLEDGLVVGDLDLAAERFNGDGVAHGVPAVLSVRRAGAYDGVGGKGSGPKGTRTGWGKGEVGESVNRAEARNGLK</sequence>